<dbReference type="InterPro" id="IPR036457">
    <property type="entry name" value="PPM-type-like_dom_sf"/>
</dbReference>
<dbReference type="Gene3D" id="1.25.40.10">
    <property type="entry name" value="Tetratricopeptide repeat domain"/>
    <property type="match status" value="1"/>
</dbReference>
<protein>
    <submittedName>
        <fullName evidence="4">Serine/threonine protein phosphatase PrpC</fullName>
    </submittedName>
</protein>
<feature type="transmembrane region" description="Helical" evidence="3">
    <location>
        <begin position="258"/>
        <end position="275"/>
    </location>
</feature>
<dbReference type="SUPFAM" id="SSF81606">
    <property type="entry name" value="PP2C-like"/>
    <property type="match status" value="1"/>
</dbReference>
<dbReference type="SUPFAM" id="SSF48452">
    <property type="entry name" value="TPR-like"/>
    <property type="match status" value="1"/>
</dbReference>
<keyword evidence="3" id="KW-0472">Membrane</keyword>
<feature type="compositionally biased region" description="Low complexity" evidence="2">
    <location>
        <begin position="568"/>
        <end position="591"/>
    </location>
</feature>
<dbReference type="EMBL" id="FONN01000024">
    <property type="protein sequence ID" value="SFF30748.1"/>
    <property type="molecule type" value="Genomic_DNA"/>
</dbReference>
<dbReference type="OrthoDB" id="9801841at2"/>
<keyword evidence="5" id="KW-1185">Reference proteome</keyword>
<accession>A0A1I2HMK2</accession>
<dbReference type="InterPro" id="IPR011990">
    <property type="entry name" value="TPR-like_helical_dom_sf"/>
</dbReference>
<evidence type="ECO:0000313" key="5">
    <source>
        <dbReference type="Proteomes" id="UP000183410"/>
    </source>
</evidence>
<dbReference type="Proteomes" id="UP000183410">
    <property type="component" value="Unassembled WGS sequence"/>
</dbReference>
<gene>
    <name evidence="4" type="ORF">SAMN04487969_12474</name>
</gene>
<feature type="region of interest" description="Disordered" evidence="2">
    <location>
        <begin position="507"/>
        <end position="625"/>
    </location>
</feature>
<reference evidence="5" key="1">
    <citation type="submission" date="2016-10" db="EMBL/GenBank/DDBJ databases">
        <authorList>
            <person name="Varghese N."/>
            <person name="Submissions S."/>
        </authorList>
    </citation>
    <scope>NUCLEOTIDE SEQUENCE [LARGE SCALE GENOMIC DNA]</scope>
    <source>
        <strain evidence="5">CGMCC 1.10223</strain>
    </source>
</reference>
<feature type="compositionally biased region" description="Low complexity" evidence="2">
    <location>
        <begin position="529"/>
        <end position="545"/>
    </location>
</feature>
<evidence type="ECO:0000256" key="2">
    <source>
        <dbReference type="SAM" id="MobiDB-lite"/>
    </source>
</evidence>
<evidence type="ECO:0000313" key="4">
    <source>
        <dbReference type="EMBL" id="SFF30748.1"/>
    </source>
</evidence>
<keyword evidence="3" id="KW-0812">Transmembrane</keyword>
<feature type="compositionally biased region" description="Low complexity" evidence="2">
    <location>
        <begin position="599"/>
        <end position="609"/>
    </location>
</feature>
<dbReference type="Gene3D" id="3.60.40.10">
    <property type="entry name" value="PPM-type phosphatase domain"/>
    <property type="match status" value="1"/>
</dbReference>
<keyword evidence="3" id="KW-1133">Transmembrane helix</keyword>
<evidence type="ECO:0000256" key="1">
    <source>
        <dbReference type="SAM" id="Coils"/>
    </source>
</evidence>
<sequence>MRKENSSFKTDFLSEAGTFMENRDYFAYVELDDRACWIVADGCDNDVEVRSAEMAVQCLLENFTHKPTMSKRKLEAYLQEAQDWLRLESRRVRLKASLIMVVTDYTRIVWAVAGNARLYHFRGGRLLGQSKDLSLAQAMADRESISAYKVDRHEERHNLLQYVGKPEGLEPFISKKTALNDGDVLLLVTPGMWENVDVPEMLDSLEDTEDPTALVDTLEEVLLSKQQPVIGNYTAAAVYVDKVYKEDKKKWSKWVKRIALVMIPVIIAAGFAIYYKSRTAARVAEGIANMLEYEQTGDTYVEERNYAQALKSYSEARAEAKKLKDKVHIALYGVKYKKVDLIVAGDGFLKDGDYEKALTQYKKAKEETKNDGLYDQQELDQKISQIDEYVRIAAIVQEADLKAEGQDYSAAVLLYKQARKAALNVGFVEGEKEIKTKLDEAEAKIAELVKEQKLLKAENLEKRGDRSFAAGNYEAAIDAYTQAQAIYQEIAVLEPVLKLERSIGKAEDKLNPMPSPAAGGDAGTGSDGGASSAGSGSGSEANSEAGGSGAGSGGTNSSAGNNGGASGSGAETSGAGGTANSTADAGSSAGSGAAGTSGGSTEATPAATPTPTPDQEATPQANTTG</sequence>
<keyword evidence="1" id="KW-0175">Coiled coil</keyword>
<feature type="coiled-coil region" evidence="1">
    <location>
        <begin position="431"/>
        <end position="463"/>
    </location>
</feature>
<proteinExistence type="predicted"/>
<organism evidence="4 5">
    <name type="scientific">Paenibacillus algorifonticola</name>
    <dbReference type="NCBI Taxonomy" id="684063"/>
    <lineage>
        <taxon>Bacteria</taxon>
        <taxon>Bacillati</taxon>
        <taxon>Bacillota</taxon>
        <taxon>Bacilli</taxon>
        <taxon>Bacillales</taxon>
        <taxon>Paenibacillaceae</taxon>
        <taxon>Paenibacillus</taxon>
    </lineage>
</organism>
<dbReference type="AlphaFoldDB" id="A0A1I2HMK2"/>
<evidence type="ECO:0000256" key="3">
    <source>
        <dbReference type="SAM" id="Phobius"/>
    </source>
</evidence>
<dbReference type="RefSeq" id="WP_063837986.1">
    <property type="nucleotide sequence ID" value="NZ_FONN01000024.1"/>
</dbReference>
<name>A0A1I2HMK2_9BACL</name>
<feature type="compositionally biased region" description="Polar residues" evidence="2">
    <location>
        <begin position="615"/>
        <end position="625"/>
    </location>
</feature>